<organism evidence="2 3">
    <name type="scientific">Nocardia cyriacigeorgica</name>
    <dbReference type="NCBI Taxonomy" id="135487"/>
    <lineage>
        <taxon>Bacteria</taxon>
        <taxon>Bacillati</taxon>
        <taxon>Actinomycetota</taxon>
        <taxon>Actinomycetes</taxon>
        <taxon>Mycobacteriales</taxon>
        <taxon>Nocardiaceae</taxon>
        <taxon>Nocardia</taxon>
    </lineage>
</organism>
<dbReference type="InterPro" id="IPR012349">
    <property type="entry name" value="Split_barrel_FMN-bd"/>
</dbReference>
<dbReference type="Gene3D" id="2.30.110.10">
    <property type="entry name" value="Electron Transport, Fmn-binding Protein, Chain A"/>
    <property type="match status" value="1"/>
</dbReference>
<name>A0A4U8WF48_9NOCA</name>
<protein>
    <submittedName>
        <fullName evidence="2">PPOX class probable F420-dependent enzyme</fullName>
    </submittedName>
</protein>
<sequence length="178" mass="20140">MSGKVGSFAEIESEFDAYVGRIVYATMVTVDSKNRPRTRVLIPVWENVDGTPLGWLATYRTPIKSAHIARNPHVNFSYWAQGSNNSVAIDATARWIDDPAEGVHDPRTRERIWRMYAHTSPRGAGYQLGQFWSSPDDPTLHIMRLEPWRIQVIRGRDLRSRIWQAPAEVTAGPAAVAR</sequence>
<dbReference type="Pfam" id="PF01243">
    <property type="entry name" value="PNPOx_N"/>
    <property type="match status" value="1"/>
</dbReference>
<evidence type="ECO:0000313" key="2">
    <source>
        <dbReference type="EMBL" id="VFB00549.1"/>
    </source>
</evidence>
<evidence type="ECO:0000259" key="1">
    <source>
        <dbReference type="Pfam" id="PF01243"/>
    </source>
</evidence>
<dbReference type="SUPFAM" id="SSF50475">
    <property type="entry name" value="FMN-binding split barrel"/>
    <property type="match status" value="1"/>
</dbReference>
<evidence type="ECO:0000313" key="3">
    <source>
        <dbReference type="Proteomes" id="UP000290439"/>
    </source>
</evidence>
<gene>
    <name evidence="2" type="ORF">NCTC10797_04347</name>
</gene>
<dbReference type="Proteomes" id="UP000290439">
    <property type="component" value="Chromosome"/>
</dbReference>
<dbReference type="AlphaFoldDB" id="A0A4U8WF48"/>
<reference evidence="2 3" key="1">
    <citation type="submission" date="2019-02" db="EMBL/GenBank/DDBJ databases">
        <authorList>
            <consortium name="Pathogen Informatics"/>
        </authorList>
    </citation>
    <scope>NUCLEOTIDE SEQUENCE [LARGE SCALE GENOMIC DNA]</scope>
    <source>
        <strain evidence="2 3">3012STDY6756504</strain>
    </source>
</reference>
<dbReference type="EMBL" id="LR215973">
    <property type="protein sequence ID" value="VFB00549.1"/>
    <property type="molecule type" value="Genomic_DNA"/>
</dbReference>
<feature type="domain" description="Pyridoxamine 5'-phosphate oxidase N-terminal" evidence="1">
    <location>
        <begin position="13"/>
        <end position="132"/>
    </location>
</feature>
<dbReference type="RefSeq" id="WP_130918374.1">
    <property type="nucleotide sequence ID" value="NZ_JADLPK010000003.1"/>
</dbReference>
<dbReference type="InterPro" id="IPR011576">
    <property type="entry name" value="Pyridox_Oxase_N"/>
</dbReference>
<accession>A0A4U8WF48</accession>
<proteinExistence type="predicted"/>